<dbReference type="EMBL" id="RJVO01000001">
    <property type="protein sequence ID" value="ROH93572.1"/>
    <property type="molecule type" value="Genomic_DNA"/>
</dbReference>
<gene>
    <name evidence="3" type="ORF">ED208_03360</name>
</gene>
<evidence type="ECO:0000259" key="2">
    <source>
        <dbReference type="Pfam" id="PF13386"/>
    </source>
</evidence>
<keyword evidence="4" id="KW-1185">Reference proteome</keyword>
<dbReference type="PANTHER" id="PTHR42208">
    <property type="entry name" value="HEAVY METAL TRANSPORTER-RELATED"/>
    <property type="match status" value="1"/>
</dbReference>
<protein>
    <submittedName>
        <fullName evidence="3">Sulfite exporter TauE/SafE family protein</fullName>
    </submittedName>
</protein>
<dbReference type="InterPro" id="IPR039447">
    <property type="entry name" value="UreH-like_TM_dom"/>
</dbReference>
<keyword evidence="1" id="KW-1133">Transmembrane helix</keyword>
<organism evidence="3 4">
    <name type="scientific">Stagnimonas aquatica</name>
    <dbReference type="NCBI Taxonomy" id="2689987"/>
    <lineage>
        <taxon>Bacteria</taxon>
        <taxon>Pseudomonadati</taxon>
        <taxon>Pseudomonadota</taxon>
        <taxon>Gammaproteobacteria</taxon>
        <taxon>Nevskiales</taxon>
        <taxon>Nevskiaceae</taxon>
        <taxon>Stagnimonas</taxon>
    </lineage>
</organism>
<feature type="transmembrane region" description="Helical" evidence="1">
    <location>
        <begin position="192"/>
        <end position="210"/>
    </location>
</feature>
<feature type="domain" description="Urease accessory protein UreH-like transmembrane" evidence="2">
    <location>
        <begin position="14"/>
        <end position="202"/>
    </location>
</feature>
<evidence type="ECO:0000256" key="1">
    <source>
        <dbReference type="SAM" id="Phobius"/>
    </source>
</evidence>
<keyword evidence="1" id="KW-0812">Transmembrane</keyword>
<reference evidence="3 4" key="1">
    <citation type="submission" date="2018-10" db="EMBL/GenBank/DDBJ databases">
        <authorList>
            <person name="Chen W.-M."/>
        </authorList>
    </citation>
    <scope>NUCLEOTIDE SEQUENCE [LARGE SCALE GENOMIC DNA]</scope>
    <source>
        <strain evidence="3 4">THS-13</strain>
    </source>
</reference>
<dbReference type="Proteomes" id="UP000282106">
    <property type="component" value="Unassembled WGS sequence"/>
</dbReference>
<dbReference type="AlphaFoldDB" id="A0A3N0VLE1"/>
<dbReference type="PANTHER" id="PTHR42208:SF1">
    <property type="entry name" value="HEAVY METAL TRANSPORTER"/>
    <property type="match status" value="1"/>
</dbReference>
<evidence type="ECO:0000313" key="3">
    <source>
        <dbReference type="EMBL" id="ROH93572.1"/>
    </source>
</evidence>
<feature type="transmembrane region" description="Helical" evidence="1">
    <location>
        <begin position="81"/>
        <end position="101"/>
    </location>
</feature>
<name>A0A3N0VLE1_9GAMM</name>
<comment type="caution">
    <text evidence="3">The sequence shown here is derived from an EMBL/GenBank/DDBJ whole genome shotgun (WGS) entry which is preliminary data.</text>
</comment>
<feature type="transmembrane region" description="Helical" evidence="1">
    <location>
        <begin position="47"/>
        <end position="69"/>
    </location>
</feature>
<accession>A0A3N0VLE1</accession>
<evidence type="ECO:0000313" key="4">
    <source>
        <dbReference type="Proteomes" id="UP000282106"/>
    </source>
</evidence>
<feature type="transmembrane region" description="Helical" evidence="1">
    <location>
        <begin position="12"/>
        <end position="35"/>
    </location>
</feature>
<keyword evidence="1" id="KW-0472">Membrane</keyword>
<sequence>MMLLPVHELSIPAMLLAGLALSPHCALMCGPVQTLQLRGAPASMSPLLWLHLGRVLGYALMGAAAGYLGARLMLWLPAREFSGWLQALAGAVLVLIGVSYLRRPVADCHGHHLLRRLSGAAPSPLRLLVRGLVWSLMPCALLYGLLFLATAGGGALSGALLMAAFGLGTVPLLAGGGQALQGLLRAPTLRRLTAVLLVSLGAASLGAVLAPQHFAPWCLPAQAMER</sequence>
<dbReference type="RefSeq" id="WP_123210427.1">
    <property type="nucleotide sequence ID" value="NZ_RJVO01000001.1"/>
</dbReference>
<feature type="transmembrane region" description="Helical" evidence="1">
    <location>
        <begin position="127"/>
        <end position="149"/>
    </location>
</feature>
<proteinExistence type="predicted"/>
<feature type="transmembrane region" description="Helical" evidence="1">
    <location>
        <begin position="155"/>
        <end position="180"/>
    </location>
</feature>
<dbReference type="Pfam" id="PF13386">
    <property type="entry name" value="DsbD_2"/>
    <property type="match status" value="1"/>
</dbReference>
<dbReference type="InParanoid" id="A0A3N0VLE1"/>